<dbReference type="AlphaFoldDB" id="A0A934QPS9"/>
<organism evidence="1 2">
    <name type="scientific">Prauserella cavernicola</name>
    <dbReference type="NCBI Taxonomy" id="2800127"/>
    <lineage>
        <taxon>Bacteria</taxon>
        <taxon>Bacillati</taxon>
        <taxon>Actinomycetota</taxon>
        <taxon>Actinomycetes</taxon>
        <taxon>Pseudonocardiales</taxon>
        <taxon>Pseudonocardiaceae</taxon>
        <taxon>Prauserella</taxon>
    </lineage>
</organism>
<accession>A0A934QPS9</accession>
<proteinExistence type="predicted"/>
<sequence length="164" mass="17599">MATTLPVPVEFSLPQGWRSVHPDELGAPGAAFVALHPASRDGFTATIALSGELRDDEVPLTRIADEAARRLHRGAVALKVGRRGHVGGPDHPGLTQVLRLRARISGGLTDLVQLQVFLAVGDDVRTRRRAVLHVALTATPRQFARLLPGFQEFVATIRPEGGTV</sequence>
<dbReference type="EMBL" id="JAENJH010000001">
    <property type="protein sequence ID" value="MBK1783278.1"/>
    <property type="molecule type" value="Genomic_DNA"/>
</dbReference>
<protein>
    <recommendedName>
        <fullName evidence="3">DUF1795 domain-containing protein</fullName>
    </recommendedName>
</protein>
<name>A0A934QPS9_9PSEU</name>
<gene>
    <name evidence="1" type="ORF">JHE00_02995</name>
</gene>
<comment type="caution">
    <text evidence="1">The sequence shown here is derived from an EMBL/GenBank/DDBJ whole genome shotgun (WGS) entry which is preliminary data.</text>
</comment>
<dbReference type="Gene3D" id="3.40.1000.10">
    <property type="entry name" value="Mog1/PsbP, alpha/beta/alpha sandwich"/>
    <property type="match status" value="1"/>
</dbReference>
<evidence type="ECO:0008006" key="3">
    <source>
        <dbReference type="Google" id="ProtNLM"/>
    </source>
</evidence>
<reference evidence="1" key="1">
    <citation type="submission" date="2020-12" db="EMBL/GenBank/DDBJ databases">
        <title>Prauserella sp. ASG 168, a novel actinomycete isolated from cave rock.</title>
        <authorList>
            <person name="Suriyachadkun C."/>
        </authorList>
    </citation>
    <scope>NUCLEOTIDE SEQUENCE</scope>
    <source>
        <strain evidence="1">ASG 168</strain>
    </source>
</reference>
<evidence type="ECO:0000313" key="1">
    <source>
        <dbReference type="EMBL" id="MBK1783278.1"/>
    </source>
</evidence>
<dbReference type="RefSeq" id="WP_200314472.1">
    <property type="nucleotide sequence ID" value="NZ_JAENJH010000001.1"/>
</dbReference>
<dbReference type="Proteomes" id="UP000635245">
    <property type="component" value="Unassembled WGS sequence"/>
</dbReference>
<keyword evidence="2" id="KW-1185">Reference proteome</keyword>
<evidence type="ECO:0000313" key="2">
    <source>
        <dbReference type="Proteomes" id="UP000635245"/>
    </source>
</evidence>